<dbReference type="EMBL" id="GBXM01030638">
    <property type="protein sequence ID" value="JAH77939.1"/>
    <property type="molecule type" value="Transcribed_RNA"/>
</dbReference>
<reference evidence="1" key="2">
    <citation type="journal article" date="2015" name="Fish Shellfish Immunol.">
        <title>Early steps in the European eel (Anguilla anguilla)-Vibrio vulnificus interaction in the gills: Role of the RtxA13 toxin.</title>
        <authorList>
            <person name="Callol A."/>
            <person name="Pajuelo D."/>
            <person name="Ebbesson L."/>
            <person name="Teles M."/>
            <person name="MacKenzie S."/>
            <person name="Amaro C."/>
        </authorList>
    </citation>
    <scope>NUCLEOTIDE SEQUENCE</scope>
</reference>
<protein>
    <submittedName>
        <fullName evidence="1">Uncharacterized protein</fullName>
    </submittedName>
</protein>
<organism evidence="1">
    <name type="scientific">Anguilla anguilla</name>
    <name type="common">European freshwater eel</name>
    <name type="synonym">Muraena anguilla</name>
    <dbReference type="NCBI Taxonomy" id="7936"/>
    <lineage>
        <taxon>Eukaryota</taxon>
        <taxon>Metazoa</taxon>
        <taxon>Chordata</taxon>
        <taxon>Craniata</taxon>
        <taxon>Vertebrata</taxon>
        <taxon>Euteleostomi</taxon>
        <taxon>Actinopterygii</taxon>
        <taxon>Neopterygii</taxon>
        <taxon>Teleostei</taxon>
        <taxon>Anguilliformes</taxon>
        <taxon>Anguillidae</taxon>
        <taxon>Anguilla</taxon>
    </lineage>
</organism>
<reference evidence="1" key="1">
    <citation type="submission" date="2014-11" db="EMBL/GenBank/DDBJ databases">
        <authorList>
            <person name="Amaro Gonzalez C."/>
        </authorList>
    </citation>
    <scope>NUCLEOTIDE SEQUENCE</scope>
</reference>
<accession>A0A0E9VIH9</accession>
<proteinExistence type="predicted"/>
<name>A0A0E9VIH9_ANGAN</name>
<evidence type="ECO:0000313" key="1">
    <source>
        <dbReference type="EMBL" id="JAH77939.1"/>
    </source>
</evidence>
<sequence length="13" mass="1725">MFKFYYFKLGYCD</sequence>